<reference evidence="1 2" key="1">
    <citation type="journal article" date="2022" name="Hortic Res">
        <title>A haplotype resolved chromosomal level avocado genome allows analysis of novel avocado genes.</title>
        <authorList>
            <person name="Nath O."/>
            <person name="Fletcher S.J."/>
            <person name="Hayward A."/>
            <person name="Shaw L.M."/>
            <person name="Masouleh A.K."/>
            <person name="Furtado A."/>
            <person name="Henry R.J."/>
            <person name="Mitter N."/>
        </authorList>
    </citation>
    <scope>NUCLEOTIDE SEQUENCE [LARGE SCALE GENOMIC DNA]</scope>
    <source>
        <strain evidence="2">cv. Hass</strain>
    </source>
</reference>
<dbReference type="Proteomes" id="UP001234297">
    <property type="component" value="Chromosome 3"/>
</dbReference>
<dbReference type="EMBL" id="CM056811">
    <property type="protein sequence ID" value="KAJ8635846.1"/>
    <property type="molecule type" value="Genomic_DNA"/>
</dbReference>
<comment type="caution">
    <text evidence="1">The sequence shown here is derived from an EMBL/GenBank/DDBJ whole genome shotgun (WGS) entry which is preliminary data.</text>
</comment>
<organism evidence="1 2">
    <name type="scientific">Persea americana</name>
    <name type="common">Avocado</name>
    <dbReference type="NCBI Taxonomy" id="3435"/>
    <lineage>
        <taxon>Eukaryota</taxon>
        <taxon>Viridiplantae</taxon>
        <taxon>Streptophyta</taxon>
        <taxon>Embryophyta</taxon>
        <taxon>Tracheophyta</taxon>
        <taxon>Spermatophyta</taxon>
        <taxon>Magnoliopsida</taxon>
        <taxon>Magnoliidae</taxon>
        <taxon>Laurales</taxon>
        <taxon>Lauraceae</taxon>
        <taxon>Persea</taxon>
    </lineage>
</organism>
<sequence length="96" mass="10688">MGRRREERVRRGRRGRSRGEGGVEGEEEKEKEGGEGAMCVRVAAKRGGVYLAIREVATVLHYCAWAGAAACVCSWTKEGRCDRDGEMERRDLGVRC</sequence>
<gene>
    <name evidence="1" type="ORF">MRB53_010113</name>
</gene>
<accession>A0ACC2LQT9</accession>
<name>A0ACC2LQT9_PERAE</name>
<evidence type="ECO:0000313" key="1">
    <source>
        <dbReference type="EMBL" id="KAJ8635846.1"/>
    </source>
</evidence>
<proteinExistence type="predicted"/>
<evidence type="ECO:0000313" key="2">
    <source>
        <dbReference type="Proteomes" id="UP001234297"/>
    </source>
</evidence>
<keyword evidence="2" id="KW-1185">Reference proteome</keyword>
<protein>
    <submittedName>
        <fullName evidence="1">Uncharacterized protein</fullName>
    </submittedName>
</protein>